<evidence type="ECO:0000313" key="3">
    <source>
        <dbReference type="Proteomes" id="UP000011566"/>
    </source>
</evidence>
<organism evidence="2 3">
    <name type="scientific">Halococcus hamelinensis 100A6</name>
    <dbReference type="NCBI Taxonomy" id="1132509"/>
    <lineage>
        <taxon>Archaea</taxon>
        <taxon>Methanobacteriati</taxon>
        <taxon>Methanobacteriota</taxon>
        <taxon>Stenosarchaea group</taxon>
        <taxon>Halobacteria</taxon>
        <taxon>Halobacteriales</taxon>
        <taxon>Halococcaceae</taxon>
        <taxon>Halococcus</taxon>
    </lineage>
</organism>
<keyword evidence="1" id="KW-0472">Membrane</keyword>
<accession>M0M6M7</accession>
<dbReference type="PATRIC" id="fig|1132509.6.peg.337"/>
<dbReference type="Pfam" id="PF05437">
    <property type="entry name" value="AzlD"/>
    <property type="match status" value="1"/>
</dbReference>
<feature type="transmembrane region" description="Helical" evidence="1">
    <location>
        <begin position="44"/>
        <end position="66"/>
    </location>
</feature>
<feature type="transmembrane region" description="Helical" evidence="1">
    <location>
        <begin position="6"/>
        <end position="23"/>
    </location>
</feature>
<dbReference type="OrthoDB" id="187711at2157"/>
<dbReference type="InterPro" id="IPR008407">
    <property type="entry name" value="Brnchd-chn_aa_trnsp_AzlD"/>
</dbReference>
<evidence type="ECO:0000313" key="2">
    <source>
        <dbReference type="EMBL" id="EMA41467.1"/>
    </source>
</evidence>
<comment type="caution">
    <text evidence="2">The sequence shown here is derived from an EMBL/GenBank/DDBJ whole genome shotgun (WGS) entry which is preliminary data.</text>
</comment>
<evidence type="ECO:0000256" key="1">
    <source>
        <dbReference type="SAM" id="Phobius"/>
    </source>
</evidence>
<protein>
    <recommendedName>
        <fullName evidence="4">Branched-chain amino acid transport</fullName>
    </recommendedName>
</protein>
<dbReference type="AlphaFoldDB" id="M0M6M7"/>
<name>M0M6M7_9EURY</name>
<feature type="transmembrane region" description="Helical" evidence="1">
    <location>
        <begin position="95"/>
        <end position="112"/>
    </location>
</feature>
<evidence type="ECO:0008006" key="4">
    <source>
        <dbReference type="Google" id="ProtNLM"/>
    </source>
</evidence>
<reference evidence="2 3" key="1">
    <citation type="journal article" date="2014" name="PLoS Genet.">
        <title>Phylogenetically driven sequencing of extremely halophilic archaea reveals strategies for static and dynamic osmo-response.</title>
        <authorList>
            <person name="Becker E.A."/>
            <person name="Seitzer P.M."/>
            <person name="Tritt A."/>
            <person name="Larsen D."/>
            <person name="Krusor M."/>
            <person name="Yao A.I."/>
            <person name="Wu D."/>
            <person name="Madern D."/>
            <person name="Eisen J.A."/>
            <person name="Darling A.E."/>
            <person name="Facciotti M.T."/>
        </authorList>
    </citation>
    <scope>NUCLEOTIDE SEQUENCE [LARGE SCALE GENOMIC DNA]</scope>
    <source>
        <strain evidence="2 3">100A6</strain>
    </source>
</reference>
<dbReference type="eggNOG" id="arCOG06625">
    <property type="taxonomic scope" value="Archaea"/>
</dbReference>
<dbReference type="RefSeq" id="WP_007690119.1">
    <property type="nucleotide sequence ID" value="NZ_AJRK01000359.1"/>
</dbReference>
<proteinExistence type="predicted"/>
<gene>
    <name evidence="2" type="ORF">C447_01395</name>
</gene>
<dbReference type="EMBL" id="AOMB01000005">
    <property type="protein sequence ID" value="EMA41467.1"/>
    <property type="molecule type" value="Genomic_DNA"/>
</dbReference>
<keyword evidence="1" id="KW-0812">Transmembrane</keyword>
<keyword evidence="3" id="KW-1185">Reference proteome</keyword>
<sequence>MAEYTTAAVWLVIAVVGVATYLFRLSFLPLIGRLERVPPRLTGTLRFIPVTVFAALAVPSILSLSAAPTPHLVYEPAKLLAAGLAVVVAWRTRNMFATIGIGMVVLWTVQLLL</sequence>
<keyword evidence="1" id="KW-1133">Transmembrane helix</keyword>
<dbReference type="Proteomes" id="UP000011566">
    <property type="component" value="Unassembled WGS sequence"/>
</dbReference>